<sequence>MYLLIIIGALLLGVAIYALSPILYDNKVNDPVISSQEITENNNITIIASGEFKDADERHKGSGIAEIIKREDGFYLQLKDFNATNGPNLKLWLSTYKEPTNKNATDENSYLDLGNLKGNVGNQSYKLPDDFQINDYHSVTVYCKLFRVLFTTATLKHTKK</sequence>
<evidence type="ECO:0000313" key="3">
    <source>
        <dbReference type="Proteomes" id="UP000829517"/>
    </source>
</evidence>
<feature type="domain" description="DM13" evidence="1">
    <location>
        <begin position="50"/>
        <end position="156"/>
    </location>
</feature>
<comment type="caution">
    <text evidence="2">The sequence shown here is derived from an EMBL/GenBank/DDBJ whole genome shotgun (WGS) entry which is preliminary data.</text>
</comment>
<dbReference type="PROSITE" id="PS51549">
    <property type="entry name" value="DM13"/>
    <property type="match status" value="1"/>
</dbReference>
<proteinExistence type="predicted"/>
<dbReference type="EMBL" id="JAETXX010000012">
    <property type="protein sequence ID" value="MCF8716094.1"/>
    <property type="molecule type" value="Genomic_DNA"/>
</dbReference>
<dbReference type="InterPro" id="IPR019545">
    <property type="entry name" value="DM13_domain"/>
</dbReference>
<evidence type="ECO:0000313" key="2">
    <source>
        <dbReference type="EMBL" id="MCF8716094.1"/>
    </source>
</evidence>
<protein>
    <submittedName>
        <fullName evidence="2">DM13 domain-containing protein</fullName>
    </submittedName>
</protein>
<dbReference type="Proteomes" id="UP000829517">
    <property type="component" value="Unassembled WGS sequence"/>
</dbReference>
<name>A0ABS9J6P1_9FLAO</name>
<accession>A0ABS9J6P1</accession>
<dbReference type="Pfam" id="PF10517">
    <property type="entry name" value="DM13"/>
    <property type="match status" value="1"/>
</dbReference>
<evidence type="ECO:0000259" key="1">
    <source>
        <dbReference type="PROSITE" id="PS51549"/>
    </source>
</evidence>
<organism evidence="2 3">
    <name type="scientific">Joostella atrarenae</name>
    <dbReference type="NCBI Taxonomy" id="679257"/>
    <lineage>
        <taxon>Bacteria</taxon>
        <taxon>Pseudomonadati</taxon>
        <taxon>Bacteroidota</taxon>
        <taxon>Flavobacteriia</taxon>
        <taxon>Flavobacteriales</taxon>
        <taxon>Flavobacteriaceae</taxon>
        <taxon>Joostella</taxon>
    </lineage>
</organism>
<reference evidence="2 3" key="1">
    <citation type="submission" date="2021-01" db="EMBL/GenBank/DDBJ databases">
        <title>Genome sequencing of Joostella atrarenae M1-2 (= KCTC 23194).</title>
        <authorList>
            <person name="Zakaria M.R."/>
            <person name="Lam M.Q."/>
            <person name="Chong C.S."/>
        </authorList>
    </citation>
    <scope>NUCLEOTIDE SEQUENCE [LARGE SCALE GENOMIC DNA]</scope>
    <source>
        <strain evidence="2 3">M1-2</strain>
    </source>
</reference>
<keyword evidence="3" id="KW-1185">Reference proteome</keyword>
<gene>
    <name evidence="2" type="ORF">JM658_14775</name>
</gene>